<dbReference type="AlphaFoldDB" id="A0A518H8C3"/>
<dbReference type="RefSeq" id="WP_145274346.1">
    <property type="nucleotide sequence ID" value="NZ_CP036426.1"/>
</dbReference>
<dbReference type="EMBL" id="CP036426">
    <property type="protein sequence ID" value="QDV37074.1"/>
    <property type="molecule type" value="Genomic_DNA"/>
</dbReference>
<accession>A0A518H8C3</accession>
<organism evidence="1 2">
    <name type="scientific">Tautonia plasticadhaerens</name>
    <dbReference type="NCBI Taxonomy" id="2527974"/>
    <lineage>
        <taxon>Bacteria</taxon>
        <taxon>Pseudomonadati</taxon>
        <taxon>Planctomycetota</taxon>
        <taxon>Planctomycetia</taxon>
        <taxon>Isosphaerales</taxon>
        <taxon>Isosphaeraceae</taxon>
        <taxon>Tautonia</taxon>
    </lineage>
</organism>
<evidence type="ECO:0000313" key="2">
    <source>
        <dbReference type="Proteomes" id="UP000317835"/>
    </source>
</evidence>
<dbReference type="OrthoDB" id="9833444at2"/>
<protein>
    <submittedName>
        <fullName evidence="1">Cell division protein FtsQ</fullName>
    </submittedName>
</protein>
<proteinExistence type="predicted"/>
<sequence>MLRLAIESDEQPELEPGARPGWWGLLRALLGPRGTLAAVTAASVLALSVLVVLGVPTRLSAWVHARPEYAWSVDEVVLDPPPPPWLPGGRDALLDAVSGTLSDSVDGSSIGFPLDALERAFRRARWVDGVVSVRRSYPDRITVSLRYQGWPVALAHLPGPGGMADHFIDESGSILAETSGAALRDLGPLIRLQGIEPPPTTFPGSPWALPDAPSDPNPVALAASRLAGFLLREVSSQGMPTTRDGRPVQILKIQPLNRDDAVSTFLAESGGTDPDEDQVRQTQLRWLYVLVAMPDGKDFWVCWRSPPGAEDPEREPDSAEKMAMLRQWLSRRDTYEPFLPGALYFKPQGPEWRGRLD</sequence>
<name>A0A518H8C3_9BACT</name>
<dbReference type="Proteomes" id="UP000317835">
    <property type="component" value="Chromosome"/>
</dbReference>
<reference evidence="1 2" key="1">
    <citation type="submission" date="2019-02" db="EMBL/GenBank/DDBJ databases">
        <title>Deep-cultivation of Planctomycetes and their phenomic and genomic characterization uncovers novel biology.</title>
        <authorList>
            <person name="Wiegand S."/>
            <person name="Jogler M."/>
            <person name="Boedeker C."/>
            <person name="Pinto D."/>
            <person name="Vollmers J."/>
            <person name="Rivas-Marin E."/>
            <person name="Kohn T."/>
            <person name="Peeters S.H."/>
            <person name="Heuer A."/>
            <person name="Rast P."/>
            <person name="Oberbeckmann S."/>
            <person name="Bunk B."/>
            <person name="Jeske O."/>
            <person name="Meyerdierks A."/>
            <person name="Storesund J.E."/>
            <person name="Kallscheuer N."/>
            <person name="Luecker S."/>
            <person name="Lage O.M."/>
            <person name="Pohl T."/>
            <person name="Merkel B.J."/>
            <person name="Hornburger P."/>
            <person name="Mueller R.-W."/>
            <person name="Bruemmer F."/>
            <person name="Labrenz M."/>
            <person name="Spormann A.M."/>
            <person name="Op den Camp H."/>
            <person name="Overmann J."/>
            <person name="Amann R."/>
            <person name="Jetten M.S.M."/>
            <person name="Mascher T."/>
            <person name="Medema M.H."/>
            <person name="Devos D.P."/>
            <person name="Kaster A.-K."/>
            <person name="Ovreas L."/>
            <person name="Rohde M."/>
            <person name="Galperin M.Y."/>
            <person name="Jogler C."/>
        </authorList>
    </citation>
    <scope>NUCLEOTIDE SEQUENCE [LARGE SCALE GENOMIC DNA]</scope>
    <source>
        <strain evidence="1 2">ElP</strain>
    </source>
</reference>
<dbReference type="GO" id="GO:0051301">
    <property type="term" value="P:cell division"/>
    <property type="evidence" value="ECO:0007669"/>
    <property type="project" value="UniProtKB-KW"/>
</dbReference>
<keyword evidence="2" id="KW-1185">Reference proteome</keyword>
<evidence type="ECO:0000313" key="1">
    <source>
        <dbReference type="EMBL" id="QDV37074.1"/>
    </source>
</evidence>
<keyword evidence="1" id="KW-0132">Cell division</keyword>
<gene>
    <name evidence="1" type="primary">ftsQ</name>
    <name evidence="1" type="ORF">ElP_50070</name>
</gene>
<keyword evidence="1" id="KW-0131">Cell cycle</keyword>
<dbReference type="KEGG" id="tpla:ElP_50070"/>